<evidence type="ECO:0000313" key="6">
    <source>
        <dbReference type="Proteomes" id="UP001630969"/>
    </source>
</evidence>
<dbReference type="Proteomes" id="UP001630969">
    <property type="component" value="Unassembled WGS sequence"/>
</dbReference>
<accession>A0ABW9GLJ6</accession>
<sequence>MKIEITSKIIEITPAIRERIESRFNKLERLQVPLITPHVIVSKERLMFNIEATAGIPNGKLFAQAEHEDLYAAINDLGQKLERQLNRHTEKPLARRAQSPLREQAEPQEADAEVDA</sequence>
<evidence type="ECO:0000313" key="5">
    <source>
        <dbReference type="EMBL" id="MFM4892007.1"/>
    </source>
</evidence>
<dbReference type="Pfam" id="PF02482">
    <property type="entry name" value="Ribosomal_S30AE"/>
    <property type="match status" value="1"/>
</dbReference>
<dbReference type="CDD" id="cd00552">
    <property type="entry name" value="RaiA"/>
    <property type="match status" value="1"/>
</dbReference>
<keyword evidence="2" id="KW-0346">Stress response</keyword>
<dbReference type="InterPro" id="IPR003489">
    <property type="entry name" value="RHF/RaiA"/>
</dbReference>
<organism evidence="5 6">
    <name type="scientific">Aeromonas bivalvium</name>
    <dbReference type="NCBI Taxonomy" id="440079"/>
    <lineage>
        <taxon>Bacteria</taxon>
        <taxon>Pseudomonadati</taxon>
        <taxon>Pseudomonadota</taxon>
        <taxon>Gammaproteobacteria</taxon>
        <taxon>Aeromonadales</taxon>
        <taxon>Aeromonadaceae</taxon>
        <taxon>Aeromonas</taxon>
    </lineage>
</organism>
<feature type="compositionally biased region" description="Acidic residues" evidence="4">
    <location>
        <begin position="106"/>
        <end position="116"/>
    </location>
</feature>
<dbReference type="SUPFAM" id="SSF69754">
    <property type="entry name" value="Ribosome binding protein Y (YfiA homologue)"/>
    <property type="match status" value="1"/>
</dbReference>
<keyword evidence="1" id="KW-0810">Translation regulation</keyword>
<evidence type="ECO:0000256" key="4">
    <source>
        <dbReference type="SAM" id="MobiDB-lite"/>
    </source>
</evidence>
<name>A0ABW9GLJ6_9GAMM</name>
<gene>
    <name evidence="5" type="primary">hpf</name>
    <name evidence="5" type="ORF">ACEUDJ_03830</name>
</gene>
<protein>
    <submittedName>
        <fullName evidence="5">Ribosome hibernation-promoting factor, HPF/YfiA family</fullName>
    </submittedName>
</protein>
<dbReference type="RefSeq" id="WP_041998314.1">
    <property type="nucleotide sequence ID" value="NZ_CDBT01000041.1"/>
</dbReference>
<evidence type="ECO:0000256" key="3">
    <source>
        <dbReference type="ARBA" id="ARBA00038431"/>
    </source>
</evidence>
<dbReference type="PANTHER" id="PTHR33231">
    <property type="entry name" value="30S RIBOSOMAL PROTEIN"/>
    <property type="match status" value="1"/>
</dbReference>
<keyword evidence="6" id="KW-1185">Reference proteome</keyword>
<dbReference type="Gene3D" id="3.30.160.100">
    <property type="entry name" value="Ribosome hibernation promotion factor-like"/>
    <property type="match status" value="1"/>
</dbReference>
<feature type="region of interest" description="Disordered" evidence="4">
    <location>
        <begin position="86"/>
        <end position="116"/>
    </location>
</feature>
<dbReference type="InterPro" id="IPR036567">
    <property type="entry name" value="RHF-like"/>
</dbReference>
<dbReference type="PANTHER" id="PTHR33231:SF3">
    <property type="entry name" value="RIBOSOME-ASSOCIATED INHIBITOR A"/>
    <property type="match status" value="1"/>
</dbReference>
<reference evidence="5 6" key="1">
    <citation type="submission" date="2024-09" db="EMBL/GenBank/DDBJ databases">
        <title>Aeromonas strains Genome sequencing and assembly.</title>
        <authorList>
            <person name="Hu X."/>
            <person name="Tang B."/>
        </authorList>
    </citation>
    <scope>NUCLEOTIDE SEQUENCE [LARGE SCALE GENOMIC DNA]</scope>
    <source>
        <strain evidence="5 6">NB23SCDHY001</strain>
    </source>
</reference>
<comment type="similarity">
    <text evidence="3">Belongs to the HPF/YfiA ribosome-associated protein family. YfiA subfamily.</text>
</comment>
<evidence type="ECO:0000256" key="1">
    <source>
        <dbReference type="ARBA" id="ARBA00022845"/>
    </source>
</evidence>
<comment type="caution">
    <text evidence="5">The sequence shown here is derived from an EMBL/GenBank/DDBJ whole genome shotgun (WGS) entry which is preliminary data.</text>
</comment>
<dbReference type="GeneID" id="97219199"/>
<proteinExistence type="inferred from homology"/>
<evidence type="ECO:0000256" key="2">
    <source>
        <dbReference type="ARBA" id="ARBA00023016"/>
    </source>
</evidence>
<dbReference type="NCBIfam" id="TIGR00741">
    <property type="entry name" value="yfiA"/>
    <property type="match status" value="1"/>
</dbReference>
<dbReference type="InterPro" id="IPR050574">
    <property type="entry name" value="HPF/YfiA_ribosome-assoc"/>
</dbReference>
<dbReference type="EMBL" id="JBGXBU010000001">
    <property type="protein sequence ID" value="MFM4892007.1"/>
    <property type="molecule type" value="Genomic_DNA"/>
</dbReference>